<dbReference type="EMBL" id="JAUJYO010000019">
    <property type="protein sequence ID" value="KAK1288326.1"/>
    <property type="molecule type" value="Genomic_DNA"/>
</dbReference>
<reference evidence="1" key="2">
    <citation type="submission" date="2023-06" db="EMBL/GenBank/DDBJ databases">
        <authorList>
            <person name="Ma L."/>
            <person name="Liu K.-W."/>
            <person name="Li Z."/>
            <person name="Hsiao Y.-Y."/>
            <person name="Qi Y."/>
            <person name="Fu T."/>
            <person name="Tang G."/>
            <person name="Zhang D."/>
            <person name="Sun W.-H."/>
            <person name="Liu D.-K."/>
            <person name="Li Y."/>
            <person name="Chen G.-Z."/>
            <person name="Liu X.-D."/>
            <person name="Liao X.-Y."/>
            <person name="Jiang Y.-T."/>
            <person name="Yu X."/>
            <person name="Hao Y."/>
            <person name="Huang J."/>
            <person name="Zhao X.-W."/>
            <person name="Ke S."/>
            <person name="Chen Y.-Y."/>
            <person name="Wu W.-L."/>
            <person name="Hsu J.-L."/>
            <person name="Lin Y.-F."/>
            <person name="Huang M.-D."/>
            <person name="Li C.-Y."/>
            <person name="Huang L."/>
            <person name="Wang Z.-W."/>
            <person name="Zhao X."/>
            <person name="Zhong W.-Y."/>
            <person name="Peng D.-H."/>
            <person name="Ahmad S."/>
            <person name="Lan S."/>
            <person name="Zhang J.-S."/>
            <person name="Tsai W.-C."/>
            <person name="Van De Peer Y."/>
            <person name="Liu Z.-J."/>
        </authorList>
    </citation>
    <scope>NUCLEOTIDE SEQUENCE</scope>
    <source>
        <strain evidence="1">CP</strain>
        <tissue evidence="1">Leaves</tissue>
    </source>
</reference>
<dbReference type="AlphaFoldDB" id="A0AAV9CHL2"/>
<name>A0AAV9CHL2_ACOCL</name>
<proteinExistence type="predicted"/>
<protein>
    <submittedName>
        <fullName evidence="1">Uncharacterized protein</fullName>
    </submittedName>
</protein>
<sequence>MEGLREFISRQKHYKSTRQIFLWRGTKRVSILFKSLPEWVGNHVALERDLTKDHGLRRRIRSSFHTSMRMGRGSGGIYLNEQVRR</sequence>
<dbReference type="Proteomes" id="UP001180020">
    <property type="component" value="Unassembled WGS sequence"/>
</dbReference>
<accession>A0AAV9CHL2</accession>
<organism evidence="1 2">
    <name type="scientific">Acorus calamus</name>
    <name type="common">Sweet flag</name>
    <dbReference type="NCBI Taxonomy" id="4465"/>
    <lineage>
        <taxon>Eukaryota</taxon>
        <taxon>Viridiplantae</taxon>
        <taxon>Streptophyta</taxon>
        <taxon>Embryophyta</taxon>
        <taxon>Tracheophyta</taxon>
        <taxon>Spermatophyta</taxon>
        <taxon>Magnoliopsida</taxon>
        <taxon>Liliopsida</taxon>
        <taxon>Acoraceae</taxon>
        <taxon>Acorus</taxon>
    </lineage>
</organism>
<evidence type="ECO:0000313" key="2">
    <source>
        <dbReference type="Proteomes" id="UP001180020"/>
    </source>
</evidence>
<reference evidence="1" key="1">
    <citation type="journal article" date="2023" name="Nat. Commun.">
        <title>Diploid and tetraploid genomes of Acorus and the evolution of monocots.</title>
        <authorList>
            <person name="Ma L."/>
            <person name="Liu K.W."/>
            <person name="Li Z."/>
            <person name="Hsiao Y.Y."/>
            <person name="Qi Y."/>
            <person name="Fu T."/>
            <person name="Tang G.D."/>
            <person name="Zhang D."/>
            <person name="Sun W.H."/>
            <person name="Liu D.K."/>
            <person name="Li Y."/>
            <person name="Chen G.Z."/>
            <person name="Liu X.D."/>
            <person name="Liao X.Y."/>
            <person name="Jiang Y.T."/>
            <person name="Yu X."/>
            <person name="Hao Y."/>
            <person name="Huang J."/>
            <person name="Zhao X.W."/>
            <person name="Ke S."/>
            <person name="Chen Y.Y."/>
            <person name="Wu W.L."/>
            <person name="Hsu J.L."/>
            <person name="Lin Y.F."/>
            <person name="Huang M.D."/>
            <person name="Li C.Y."/>
            <person name="Huang L."/>
            <person name="Wang Z.W."/>
            <person name="Zhao X."/>
            <person name="Zhong W.Y."/>
            <person name="Peng D.H."/>
            <person name="Ahmad S."/>
            <person name="Lan S."/>
            <person name="Zhang J.S."/>
            <person name="Tsai W.C."/>
            <person name="Van de Peer Y."/>
            <person name="Liu Z.J."/>
        </authorList>
    </citation>
    <scope>NUCLEOTIDE SEQUENCE</scope>
    <source>
        <strain evidence="1">CP</strain>
    </source>
</reference>
<gene>
    <name evidence="1" type="ORF">QJS10_CPB19g01869</name>
</gene>
<keyword evidence="2" id="KW-1185">Reference proteome</keyword>
<comment type="caution">
    <text evidence="1">The sequence shown here is derived from an EMBL/GenBank/DDBJ whole genome shotgun (WGS) entry which is preliminary data.</text>
</comment>
<evidence type="ECO:0000313" key="1">
    <source>
        <dbReference type="EMBL" id="KAK1288326.1"/>
    </source>
</evidence>